<evidence type="ECO:0000313" key="1">
    <source>
        <dbReference type="EMBL" id="TPX60582.1"/>
    </source>
</evidence>
<accession>A0A507E9P8</accession>
<evidence type="ECO:0000313" key="2">
    <source>
        <dbReference type="Proteomes" id="UP000318582"/>
    </source>
</evidence>
<dbReference type="Proteomes" id="UP000318582">
    <property type="component" value="Unassembled WGS sequence"/>
</dbReference>
<reference evidence="1 2" key="1">
    <citation type="journal article" date="2019" name="Sci. Rep.">
        <title>Comparative genomics of chytrid fungi reveal insights into the obligate biotrophic and pathogenic lifestyle of Synchytrium endobioticum.</title>
        <authorList>
            <person name="van de Vossenberg B.T.L.H."/>
            <person name="Warris S."/>
            <person name="Nguyen H.D.T."/>
            <person name="van Gent-Pelzer M.P.E."/>
            <person name="Joly D.L."/>
            <person name="van de Geest H.C."/>
            <person name="Bonants P.J.M."/>
            <person name="Smith D.S."/>
            <person name="Levesque C.A."/>
            <person name="van der Lee T.A.J."/>
        </authorList>
    </citation>
    <scope>NUCLEOTIDE SEQUENCE [LARGE SCALE GENOMIC DNA]</scope>
    <source>
        <strain evidence="1 2">CBS 809.83</strain>
    </source>
</reference>
<sequence length="118" mass="12752">MSSVIKAFSVKSLSRNLSVGNGVAQFPMLKKVGIIFGNDQCIAKPSLSSFYVNELPRLHNSNPHIEFTTAPEEGEHCSISLTLEDNKNVEIDLRECPSSAAMYKRIAAASSVPEPATA</sequence>
<protein>
    <recommendedName>
        <fullName evidence="3">Ribosomal protein/NADH dehydrogenase domain-containing protein</fullName>
    </recommendedName>
</protein>
<dbReference type="AlphaFoldDB" id="A0A507E9P8"/>
<dbReference type="EMBL" id="QEAQ01000014">
    <property type="protein sequence ID" value="TPX60582.1"/>
    <property type="molecule type" value="Genomic_DNA"/>
</dbReference>
<name>A0A507E9P8_9FUNG</name>
<proteinExistence type="predicted"/>
<keyword evidence="2" id="KW-1185">Reference proteome</keyword>
<organism evidence="1 2">
    <name type="scientific">Powellomyces hirtus</name>
    <dbReference type="NCBI Taxonomy" id="109895"/>
    <lineage>
        <taxon>Eukaryota</taxon>
        <taxon>Fungi</taxon>
        <taxon>Fungi incertae sedis</taxon>
        <taxon>Chytridiomycota</taxon>
        <taxon>Chytridiomycota incertae sedis</taxon>
        <taxon>Chytridiomycetes</taxon>
        <taxon>Spizellomycetales</taxon>
        <taxon>Powellomycetaceae</taxon>
        <taxon>Powellomyces</taxon>
    </lineage>
</organism>
<comment type="caution">
    <text evidence="1">The sequence shown here is derived from an EMBL/GenBank/DDBJ whole genome shotgun (WGS) entry which is preliminary data.</text>
</comment>
<gene>
    <name evidence="1" type="ORF">PhCBS80983_g01664</name>
</gene>
<evidence type="ECO:0008006" key="3">
    <source>
        <dbReference type="Google" id="ProtNLM"/>
    </source>
</evidence>